<dbReference type="PANTHER" id="PTHR43861">
    <property type="entry name" value="TRANS-ACONITATE 2-METHYLTRANSFERASE-RELATED"/>
    <property type="match status" value="1"/>
</dbReference>
<dbReference type="AlphaFoldDB" id="A0A0E3P6F8"/>
<dbReference type="OrthoDB" id="57427at2157"/>
<feature type="domain" description="Methyltransferase type 11" evidence="1">
    <location>
        <begin position="48"/>
        <end position="142"/>
    </location>
</feature>
<dbReference type="Pfam" id="PF08241">
    <property type="entry name" value="Methyltransf_11"/>
    <property type="match status" value="1"/>
</dbReference>
<dbReference type="PATRIC" id="fig|1434120.4.peg.3453"/>
<dbReference type="Proteomes" id="UP000033111">
    <property type="component" value="Chromosome"/>
</dbReference>
<reference evidence="2 3" key="1">
    <citation type="submission" date="2014-07" db="EMBL/GenBank/DDBJ databases">
        <title>Methanogenic archaea and the global carbon cycle.</title>
        <authorList>
            <person name="Henriksen J.R."/>
            <person name="Luke J."/>
            <person name="Reinhart S."/>
            <person name="Benedict M.N."/>
            <person name="Youngblut N.D."/>
            <person name="Metcalf M.E."/>
            <person name="Whitaker R.J."/>
            <person name="Metcalf W.W."/>
        </authorList>
    </citation>
    <scope>NUCLEOTIDE SEQUENCE [LARGE SCALE GENOMIC DNA]</scope>
    <source>
        <strain evidence="2 3">T4/M</strain>
    </source>
</reference>
<dbReference type="Gene3D" id="3.40.50.150">
    <property type="entry name" value="Vaccinia Virus protein VP39"/>
    <property type="match status" value="1"/>
</dbReference>
<dbReference type="CDD" id="cd02440">
    <property type="entry name" value="AdoMet_MTases"/>
    <property type="match status" value="1"/>
</dbReference>
<evidence type="ECO:0000259" key="1">
    <source>
        <dbReference type="Pfam" id="PF08241"/>
    </source>
</evidence>
<keyword evidence="2" id="KW-0489">Methyltransferase</keyword>
<dbReference type="EMBL" id="CP009506">
    <property type="protein sequence ID" value="AKB29349.1"/>
    <property type="molecule type" value="Genomic_DNA"/>
</dbReference>
<accession>A0A0E3P6F8</accession>
<keyword evidence="2" id="KW-0808">Transferase</keyword>
<gene>
    <name evidence="2" type="ORF">MSSIT_2630</name>
</gene>
<dbReference type="KEGG" id="msw:MSSIT_2630"/>
<dbReference type="EC" id="2.1.1.64" evidence="2"/>
<evidence type="ECO:0000313" key="3">
    <source>
        <dbReference type="Proteomes" id="UP000033111"/>
    </source>
</evidence>
<keyword evidence="3" id="KW-1185">Reference proteome</keyword>
<dbReference type="SUPFAM" id="SSF53335">
    <property type="entry name" value="S-adenosyl-L-methionine-dependent methyltransferases"/>
    <property type="match status" value="1"/>
</dbReference>
<evidence type="ECO:0000313" key="2">
    <source>
        <dbReference type="EMBL" id="AKB29349.1"/>
    </source>
</evidence>
<sequence length="241" mass="27949">MKADSINHWDIVAEKYSAANHQGKNFHARIYLAAVKELLGDVAGKHVLDAGCGDGFFSSELARKGAIVTAIDNSYMMLNIAKRKHFHSNLQYHKMDLTGKLTFENEFFDIVVANMLMMDIPDIESFIFETARVLKKPGYFIFSITHPCFFLSDWEEDENNIKMYKKIGNYLDDRVEELNFWGKTLHYHRPLSKYMAALEKAGMYVSSFREPVPPEELIELYPEQEYHYRIPSFVVIRAKSI</sequence>
<dbReference type="RefSeq" id="WP_048174847.1">
    <property type="nucleotide sequence ID" value="NZ_CP009506.1"/>
</dbReference>
<protein>
    <submittedName>
        <fullName evidence="2">3-demethylubiquinol 3-O-methyltransferase</fullName>
        <ecNumber evidence="2">2.1.1.64</ecNumber>
    </submittedName>
</protein>
<dbReference type="InterPro" id="IPR013216">
    <property type="entry name" value="Methyltransf_11"/>
</dbReference>
<dbReference type="GO" id="GO:0032259">
    <property type="term" value="P:methylation"/>
    <property type="evidence" value="ECO:0007669"/>
    <property type="project" value="UniProtKB-KW"/>
</dbReference>
<dbReference type="InterPro" id="IPR029063">
    <property type="entry name" value="SAM-dependent_MTases_sf"/>
</dbReference>
<dbReference type="HOGENOM" id="CLU_049749_5_1_2"/>
<dbReference type="GO" id="GO:0061542">
    <property type="term" value="F:3-demethylubiquinol 3-O-methyltransferase activity"/>
    <property type="evidence" value="ECO:0007669"/>
    <property type="project" value="UniProtKB-EC"/>
</dbReference>
<organism evidence="2 3">
    <name type="scientific">Methanosarcina siciliae T4/M</name>
    <dbReference type="NCBI Taxonomy" id="1434120"/>
    <lineage>
        <taxon>Archaea</taxon>
        <taxon>Methanobacteriati</taxon>
        <taxon>Methanobacteriota</taxon>
        <taxon>Stenosarchaea group</taxon>
        <taxon>Methanomicrobia</taxon>
        <taxon>Methanosarcinales</taxon>
        <taxon>Methanosarcinaceae</taxon>
        <taxon>Methanosarcina</taxon>
    </lineage>
</organism>
<dbReference type="GeneID" id="24861519"/>
<proteinExistence type="predicted"/>
<name>A0A0E3P6F8_9EURY</name>